<feature type="compositionally biased region" description="Basic and acidic residues" evidence="1">
    <location>
        <begin position="18"/>
        <end position="30"/>
    </location>
</feature>
<feature type="compositionally biased region" description="Basic and acidic residues" evidence="1">
    <location>
        <begin position="55"/>
        <end position="69"/>
    </location>
</feature>
<evidence type="ECO:0000313" key="3">
    <source>
        <dbReference type="Proteomes" id="UP000828390"/>
    </source>
</evidence>
<comment type="caution">
    <text evidence="2">The sequence shown here is derived from an EMBL/GenBank/DDBJ whole genome shotgun (WGS) entry which is preliminary data.</text>
</comment>
<gene>
    <name evidence="2" type="ORF">DPMN_167461</name>
</gene>
<keyword evidence="3" id="KW-1185">Reference proteome</keyword>
<evidence type="ECO:0000256" key="1">
    <source>
        <dbReference type="SAM" id="MobiDB-lite"/>
    </source>
</evidence>
<sequence length="86" mass="9793">MVQMEADSTIPMTNARTLENDAYERREHDPNYNGEEDKDEVEDLEGLSSTPQQPKPEKISPNPEKRSPNPEKSSPNPKVRLPTFRG</sequence>
<accession>A0A9D4F0U5</accession>
<dbReference type="Proteomes" id="UP000828390">
    <property type="component" value="Unassembled WGS sequence"/>
</dbReference>
<feature type="region of interest" description="Disordered" evidence="1">
    <location>
        <begin position="1"/>
        <end position="86"/>
    </location>
</feature>
<feature type="compositionally biased region" description="Acidic residues" evidence="1">
    <location>
        <begin position="34"/>
        <end position="45"/>
    </location>
</feature>
<reference evidence="2" key="2">
    <citation type="submission" date="2020-11" db="EMBL/GenBank/DDBJ databases">
        <authorList>
            <person name="McCartney M.A."/>
            <person name="Auch B."/>
            <person name="Kono T."/>
            <person name="Mallez S."/>
            <person name="Becker A."/>
            <person name="Gohl D.M."/>
            <person name="Silverstein K.A.T."/>
            <person name="Koren S."/>
            <person name="Bechman K.B."/>
            <person name="Herman A."/>
            <person name="Abrahante J.E."/>
            <person name="Garbe J."/>
        </authorList>
    </citation>
    <scope>NUCLEOTIDE SEQUENCE</scope>
    <source>
        <strain evidence="2">Duluth1</strain>
        <tissue evidence="2">Whole animal</tissue>
    </source>
</reference>
<dbReference type="AlphaFoldDB" id="A0A9D4F0U5"/>
<dbReference type="EMBL" id="JAIWYP010000008">
    <property type="protein sequence ID" value="KAH3789286.1"/>
    <property type="molecule type" value="Genomic_DNA"/>
</dbReference>
<organism evidence="2 3">
    <name type="scientific">Dreissena polymorpha</name>
    <name type="common">Zebra mussel</name>
    <name type="synonym">Mytilus polymorpha</name>
    <dbReference type="NCBI Taxonomy" id="45954"/>
    <lineage>
        <taxon>Eukaryota</taxon>
        <taxon>Metazoa</taxon>
        <taxon>Spiralia</taxon>
        <taxon>Lophotrochozoa</taxon>
        <taxon>Mollusca</taxon>
        <taxon>Bivalvia</taxon>
        <taxon>Autobranchia</taxon>
        <taxon>Heteroconchia</taxon>
        <taxon>Euheterodonta</taxon>
        <taxon>Imparidentia</taxon>
        <taxon>Neoheterodontei</taxon>
        <taxon>Myida</taxon>
        <taxon>Dreissenoidea</taxon>
        <taxon>Dreissenidae</taxon>
        <taxon>Dreissena</taxon>
    </lineage>
</organism>
<evidence type="ECO:0000313" key="2">
    <source>
        <dbReference type="EMBL" id="KAH3789286.1"/>
    </source>
</evidence>
<protein>
    <submittedName>
        <fullName evidence="2">Uncharacterized protein</fullName>
    </submittedName>
</protein>
<proteinExistence type="predicted"/>
<reference evidence="2" key="1">
    <citation type="journal article" date="2019" name="bioRxiv">
        <title>The Genome of the Zebra Mussel, Dreissena polymorpha: A Resource for Invasive Species Research.</title>
        <authorList>
            <person name="McCartney M.A."/>
            <person name="Auch B."/>
            <person name="Kono T."/>
            <person name="Mallez S."/>
            <person name="Zhang Y."/>
            <person name="Obille A."/>
            <person name="Becker A."/>
            <person name="Abrahante J.E."/>
            <person name="Garbe J."/>
            <person name="Badalamenti J.P."/>
            <person name="Herman A."/>
            <person name="Mangelson H."/>
            <person name="Liachko I."/>
            <person name="Sullivan S."/>
            <person name="Sone E.D."/>
            <person name="Koren S."/>
            <person name="Silverstein K.A.T."/>
            <person name="Beckman K.B."/>
            <person name="Gohl D.M."/>
        </authorList>
    </citation>
    <scope>NUCLEOTIDE SEQUENCE</scope>
    <source>
        <strain evidence="2">Duluth1</strain>
        <tissue evidence="2">Whole animal</tissue>
    </source>
</reference>
<name>A0A9D4F0U5_DREPO</name>